<feature type="domain" description="Gliding motility-associated protein GldM C-terminal" evidence="1">
    <location>
        <begin position="414"/>
        <end position="514"/>
    </location>
</feature>
<gene>
    <name evidence="5" type="primary">gldM</name>
    <name evidence="5" type="ORF">OM075_19250</name>
</gene>
<dbReference type="EMBL" id="JAPDPJ010000059">
    <property type="protein sequence ID" value="MCW3788614.1"/>
    <property type="molecule type" value="Genomic_DNA"/>
</dbReference>
<dbReference type="InterPro" id="IPR022720">
    <property type="entry name" value="Motility-assoc_prot_GldM_N"/>
</dbReference>
<dbReference type="InterPro" id="IPR048406">
    <property type="entry name" value="GldM_Ig-like-2"/>
</dbReference>
<dbReference type="Pfam" id="PF12081">
    <property type="entry name" value="GldM_1st"/>
    <property type="match status" value="1"/>
</dbReference>
<accession>A0AAE3M7J3</accession>
<keyword evidence="6" id="KW-1185">Reference proteome</keyword>
<reference evidence="5" key="1">
    <citation type="submission" date="2022-10" db="EMBL/GenBank/DDBJ databases">
        <authorList>
            <person name="Yu W.X."/>
        </authorList>
    </citation>
    <scope>NUCLEOTIDE SEQUENCE</scope>
    <source>
        <strain evidence="5">AAT</strain>
    </source>
</reference>
<evidence type="ECO:0000313" key="5">
    <source>
        <dbReference type="EMBL" id="MCW3788614.1"/>
    </source>
</evidence>
<dbReference type="AlphaFoldDB" id="A0AAE3M7J3"/>
<dbReference type="Pfam" id="PF21602">
    <property type="entry name" value="GldM_3rd"/>
    <property type="match status" value="1"/>
</dbReference>
<dbReference type="Proteomes" id="UP001209229">
    <property type="component" value="Unassembled WGS sequence"/>
</dbReference>
<dbReference type="Pfam" id="PF12080">
    <property type="entry name" value="GldM_4th"/>
    <property type="match status" value="1"/>
</dbReference>
<evidence type="ECO:0000259" key="1">
    <source>
        <dbReference type="Pfam" id="PF12080"/>
    </source>
</evidence>
<evidence type="ECO:0000259" key="3">
    <source>
        <dbReference type="Pfam" id="PF21601"/>
    </source>
</evidence>
<dbReference type="NCBIfam" id="TIGR03517">
    <property type="entry name" value="GldM_gliding"/>
    <property type="match status" value="1"/>
</dbReference>
<dbReference type="InterPro" id="IPR048405">
    <property type="entry name" value="GldM_Ig-like-1"/>
</dbReference>
<evidence type="ECO:0000259" key="4">
    <source>
        <dbReference type="Pfam" id="PF21602"/>
    </source>
</evidence>
<dbReference type="InterPro" id="IPR022719">
    <property type="entry name" value="Motility-assoc_prot_GldM_C"/>
</dbReference>
<protein>
    <submittedName>
        <fullName evidence="5">Gliding motility protein GldM</fullName>
    </submittedName>
</protein>
<comment type="caution">
    <text evidence="5">The sequence shown here is derived from an EMBL/GenBank/DDBJ whole genome shotgun (WGS) entry which is preliminary data.</text>
</comment>
<feature type="domain" description="Gliding motility-associated protein GldM N-terminal" evidence="2">
    <location>
        <begin position="33"/>
        <end position="226"/>
    </location>
</feature>
<dbReference type="InterPro" id="IPR019859">
    <property type="entry name" value="Motility-assoc_prot_GldM"/>
</dbReference>
<name>A0AAE3M7J3_9BACT</name>
<feature type="domain" description="Gliding motility-associated protein GldM second immunoglobulin-like" evidence="4">
    <location>
        <begin position="329"/>
        <end position="411"/>
    </location>
</feature>
<dbReference type="Pfam" id="PF21601">
    <property type="entry name" value="GldM_2nd"/>
    <property type="match status" value="1"/>
</dbReference>
<sequence length="519" mass="57504">MSGGNCPETPRQKMIGMMYLFLTAMLALNVSGELLQAFVTMDEGFVQSRETVEKKNNVLYAQFENAYTTNEQKVGAYWDKANKIKEEAEALVSHMQDLKLQFAQKSSGPEATPENYTGIDNQDIAPQVMITEQGGERSKVLKEKINQFKELLLSHLDENEPEDTTFIHAYKNVFNTEPIAGEKDVKKSWESTKFEHVPLSASMAMLSKIQGDVRNAESDMIAYLYNKIDQASYKFTKVEPLVIPEDKSVVKGGTYRAKILMAAYDETALPQITVNGKELLVEGGYGMLEIPATSVGDKKWTGHILMKQPDGTPKKYEIGSDYIVNQPNAVISPTKMNVFYEGVDNPVEISVPGVNSRDLKVTMTNVTPRKNGNEYIVKPQAGTAGKKSIITVSAELDGKVQKIGSQEFRIKRVPDPIPVVAGLSGGKIAKNLLRAQSGVFADMKDFDFDLKFNITRFTVSVLKNGYIVDEVSKSSSFTDAQRELIGNMNRGQKVSIEDVRAKGPDGRTRSLGTITFVLD</sequence>
<dbReference type="RefSeq" id="WP_301192172.1">
    <property type="nucleotide sequence ID" value="NZ_JAPDPJ010000059.1"/>
</dbReference>
<evidence type="ECO:0000259" key="2">
    <source>
        <dbReference type="Pfam" id="PF12081"/>
    </source>
</evidence>
<proteinExistence type="predicted"/>
<evidence type="ECO:0000313" key="6">
    <source>
        <dbReference type="Proteomes" id="UP001209229"/>
    </source>
</evidence>
<organism evidence="5 6">
    <name type="scientific">Plebeiibacterium sediminum</name>
    <dbReference type="NCBI Taxonomy" id="2992112"/>
    <lineage>
        <taxon>Bacteria</taxon>
        <taxon>Pseudomonadati</taxon>
        <taxon>Bacteroidota</taxon>
        <taxon>Bacteroidia</taxon>
        <taxon>Marinilabiliales</taxon>
        <taxon>Marinilabiliaceae</taxon>
        <taxon>Plebeiibacterium</taxon>
    </lineage>
</organism>
<feature type="domain" description="Gliding motility-associated protein GldM first immunoglobulin-like" evidence="3">
    <location>
        <begin position="230"/>
        <end position="324"/>
    </location>
</feature>